<gene>
    <name evidence="3" type="ORF">KUCA_T00004664001</name>
</gene>
<feature type="domain" description="DnaJ homologue subfamily C member 28 conserved" evidence="2">
    <location>
        <begin position="238"/>
        <end position="307"/>
    </location>
</feature>
<dbReference type="Proteomes" id="UP000019384">
    <property type="component" value="Unassembled WGS sequence"/>
</dbReference>
<organism evidence="3 4">
    <name type="scientific">Kuraishia capsulata CBS 1993</name>
    <dbReference type="NCBI Taxonomy" id="1382522"/>
    <lineage>
        <taxon>Eukaryota</taxon>
        <taxon>Fungi</taxon>
        <taxon>Dikarya</taxon>
        <taxon>Ascomycota</taxon>
        <taxon>Saccharomycotina</taxon>
        <taxon>Pichiomycetes</taxon>
        <taxon>Pichiales</taxon>
        <taxon>Pichiaceae</taxon>
        <taxon>Kuraishia</taxon>
    </lineage>
</organism>
<protein>
    <recommendedName>
        <fullName evidence="2">DnaJ homologue subfamily C member 28 conserved domain-containing protein</fullName>
    </recommendedName>
</protein>
<keyword evidence="4" id="KW-1185">Reference proteome</keyword>
<dbReference type="PANTHER" id="PTHR39394">
    <property type="entry name" value="YALI0E31793P"/>
    <property type="match status" value="1"/>
</dbReference>
<evidence type="ECO:0000313" key="3">
    <source>
        <dbReference type="EMBL" id="CDK28680.1"/>
    </source>
</evidence>
<feature type="region of interest" description="Disordered" evidence="1">
    <location>
        <begin position="44"/>
        <end position="66"/>
    </location>
</feature>
<dbReference type="EMBL" id="HG793129">
    <property type="protein sequence ID" value="CDK28680.1"/>
    <property type="molecule type" value="Genomic_DNA"/>
</dbReference>
<dbReference type="Pfam" id="PF09350">
    <property type="entry name" value="DJC28_CD"/>
    <property type="match status" value="1"/>
</dbReference>
<dbReference type="HOGENOM" id="CLU_019422_1_1_1"/>
<reference evidence="3" key="1">
    <citation type="submission" date="2013-12" db="EMBL/GenBank/DDBJ databases">
        <authorList>
            <person name="Genoscope - CEA"/>
        </authorList>
    </citation>
    <scope>NUCLEOTIDE SEQUENCE</scope>
    <source>
        <strain evidence="3">CBS 1993</strain>
    </source>
</reference>
<dbReference type="STRING" id="1382522.W6MXD1"/>
<evidence type="ECO:0000256" key="1">
    <source>
        <dbReference type="SAM" id="MobiDB-lite"/>
    </source>
</evidence>
<dbReference type="GeneID" id="34522058"/>
<reference evidence="3" key="2">
    <citation type="submission" date="2014-02" db="EMBL/GenBank/DDBJ databases">
        <title>Complete DNA sequence of /Kuraishia capsulata/ illustrates novel genomic features among budding yeasts (/Saccharomycotina/).</title>
        <authorList>
            <person name="Morales L."/>
            <person name="Noel B."/>
            <person name="Porcel B."/>
            <person name="Marcet-Houben M."/>
            <person name="Hullo M-F."/>
            <person name="Sacerdot C."/>
            <person name="Tekaia F."/>
            <person name="Leh-Louis V."/>
            <person name="Despons L."/>
            <person name="Khanna V."/>
            <person name="Aury J-M."/>
            <person name="Barbe V."/>
            <person name="Couloux A."/>
            <person name="Labadie K."/>
            <person name="Pelletier E."/>
            <person name="Souciet J-L."/>
            <person name="Boekhout T."/>
            <person name="Gabaldon T."/>
            <person name="Wincker P."/>
            <person name="Dujon B."/>
        </authorList>
    </citation>
    <scope>NUCLEOTIDE SEQUENCE</scope>
    <source>
        <strain evidence="3">CBS 1993</strain>
    </source>
</reference>
<dbReference type="RefSeq" id="XP_022460670.1">
    <property type="nucleotide sequence ID" value="XM_022601422.1"/>
</dbReference>
<evidence type="ECO:0000259" key="2">
    <source>
        <dbReference type="Pfam" id="PF09350"/>
    </source>
</evidence>
<dbReference type="PANTHER" id="PTHR39394:SF1">
    <property type="entry name" value="DNAJ HOMOLOGUE SUBFAMILY C MEMBER 28 CONSERVED DOMAIN-CONTAINING PROTEIN"/>
    <property type="match status" value="1"/>
</dbReference>
<sequence length="472" mass="54178">MIIKSRLCYKCGRTGTAGFSRLVPASSGKPVGNKQDSAMRRRLEQLAEDAYPSSENPEAGKPVDALPYNRQTPAVTESAPSAMVDESDIEKLIRRIEGSEFTNQYQKEIGISQIPKYVGKQIKDTAMDDVWTGDEKAEDTVLRLLMDKHKPKRTTKVRPLITPPVPLRERVGLAKEKSLDYKLHKISNTDNAKDAAKTKTSSEEEDRHFAELYKERLLGPSLLLSDSFVGVNNSITAMANQRIEEAKQRGEFNNVTRGKPFKRDFNTENAYLDRTEYHLNNILKRQDAMPPWIEKQGSVDAAIRKFRESLDQAWRKRAIVLFSDRFPKSDLEEKLRFLNKYIKAEDRSNRSEQLRDFEWEEKQRKYLKAKLRSLNDNIRGYNLQAPLPSQKMYLDIEKELKLAYKRVAPALPEALKRHVLGGNEIDTQPQNTSIASVSLGYRDLHQRTAQSTYQVPSESLGKMILDLFRKER</sequence>
<evidence type="ECO:0000313" key="4">
    <source>
        <dbReference type="Proteomes" id="UP000019384"/>
    </source>
</evidence>
<proteinExistence type="predicted"/>
<accession>W6MXD1</accession>
<dbReference type="InterPro" id="IPR018961">
    <property type="entry name" value="DnaJ_homolog_subfam-C_membr-28"/>
</dbReference>
<name>W6MXD1_9ASCO</name>
<dbReference type="AlphaFoldDB" id="W6MXD1"/>
<dbReference type="OrthoDB" id="1922282at2759"/>